<dbReference type="PROSITE" id="PS50835">
    <property type="entry name" value="IG_LIKE"/>
    <property type="match status" value="1"/>
</dbReference>
<keyword evidence="2 6" id="KW-0732">Signal</keyword>
<feature type="region of interest" description="Disordered" evidence="5">
    <location>
        <begin position="357"/>
        <end position="385"/>
    </location>
</feature>
<dbReference type="SMART" id="SM00408">
    <property type="entry name" value="IGc2"/>
    <property type="match status" value="1"/>
</dbReference>
<dbReference type="InterPro" id="IPR032675">
    <property type="entry name" value="LRR_dom_sf"/>
</dbReference>
<evidence type="ECO:0000256" key="6">
    <source>
        <dbReference type="SAM" id="SignalP"/>
    </source>
</evidence>
<accession>A0A6A4TDW5</accession>
<dbReference type="AlphaFoldDB" id="A0A6A4TDW5"/>
<comment type="caution">
    <text evidence="8">The sequence shown here is derived from an EMBL/GenBank/DDBJ whole genome shotgun (WGS) entry which is preliminary data.</text>
</comment>
<evidence type="ECO:0000313" key="9">
    <source>
        <dbReference type="Proteomes" id="UP000438429"/>
    </source>
</evidence>
<protein>
    <recommendedName>
        <fullName evidence="7">Ig-like domain-containing protein</fullName>
    </recommendedName>
</protein>
<feature type="signal peptide" evidence="6">
    <location>
        <begin position="1"/>
        <end position="16"/>
    </location>
</feature>
<evidence type="ECO:0000256" key="2">
    <source>
        <dbReference type="ARBA" id="ARBA00022729"/>
    </source>
</evidence>
<feature type="domain" description="Ig-like" evidence="7">
    <location>
        <begin position="239"/>
        <end position="345"/>
    </location>
</feature>
<evidence type="ECO:0000259" key="7">
    <source>
        <dbReference type="PROSITE" id="PS50835"/>
    </source>
</evidence>
<evidence type="ECO:0000256" key="5">
    <source>
        <dbReference type="SAM" id="MobiDB-lite"/>
    </source>
</evidence>
<dbReference type="Gene3D" id="2.60.40.10">
    <property type="entry name" value="Immunoglobulins"/>
    <property type="match status" value="1"/>
</dbReference>
<organism evidence="8 9">
    <name type="scientific">Scophthalmus maximus</name>
    <name type="common">Turbot</name>
    <name type="synonym">Psetta maxima</name>
    <dbReference type="NCBI Taxonomy" id="52904"/>
    <lineage>
        <taxon>Eukaryota</taxon>
        <taxon>Metazoa</taxon>
        <taxon>Chordata</taxon>
        <taxon>Craniata</taxon>
        <taxon>Vertebrata</taxon>
        <taxon>Euteleostomi</taxon>
        <taxon>Actinopterygii</taxon>
        <taxon>Neopterygii</taxon>
        <taxon>Teleostei</taxon>
        <taxon>Neoteleostei</taxon>
        <taxon>Acanthomorphata</taxon>
        <taxon>Carangaria</taxon>
        <taxon>Pleuronectiformes</taxon>
        <taxon>Pleuronectoidei</taxon>
        <taxon>Scophthalmidae</taxon>
        <taxon>Scophthalmus</taxon>
    </lineage>
</organism>
<keyword evidence="4" id="KW-1015">Disulfide bond</keyword>
<dbReference type="PANTHER" id="PTHR45842:SF8">
    <property type="entry name" value="LEUCINE-RICH REPEAT, IMMUNOGLOBULIN-LIKE DOMAIN AND TRANSMEMBRANE DOMAIN-CONTAINING PROTEIN 3"/>
    <property type="match status" value="1"/>
</dbReference>
<keyword evidence="3" id="KW-0677">Repeat</keyword>
<dbReference type="SMART" id="SM00409">
    <property type="entry name" value="IG"/>
    <property type="match status" value="1"/>
</dbReference>
<evidence type="ECO:0000313" key="8">
    <source>
        <dbReference type="EMBL" id="KAF0044767.1"/>
    </source>
</evidence>
<dbReference type="InterPro" id="IPR001611">
    <property type="entry name" value="Leu-rich_rpt"/>
</dbReference>
<dbReference type="SMART" id="SM00364">
    <property type="entry name" value="LRR_BAC"/>
    <property type="match status" value="3"/>
</dbReference>
<dbReference type="EMBL" id="VEVO01000003">
    <property type="protein sequence ID" value="KAF0044767.1"/>
    <property type="molecule type" value="Genomic_DNA"/>
</dbReference>
<dbReference type="Pfam" id="PF13927">
    <property type="entry name" value="Ig_3"/>
    <property type="match status" value="1"/>
</dbReference>
<dbReference type="InterPro" id="IPR007110">
    <property type="entry name" value="Ig-like_dom"/>
</dbReference>
<feature type="compositionally biased region" description="Low complexity" evidence="5">
    <location>
        <begin position="444"/>
        <end position="454"/>
    </location>
</feature>
<gene>
    <name evidence="8" type="ORF">F2P81_003925</name>
</gene>
<dbReference type="Gene3D" id="3.80.10.10">
    <property type="entry name" value="Ribonuclease Inhibitor"/>
    <property type="match status" value="1"/>
</dbReference>
<reference evidence="8 9" key="1">
    <citation type="submission" date="2019-06" db="EMBL/GenBank/DDBJ databases">
        <title>Draft genomes of female and male turbot (Scophthalmus maximus).</title>
        <authorList>
            <person name="Xu H."/>
            <person name="Xu X.-W."/>
            <person name="Shao C."/>
            <person name="Chen S."/>
        </authorList>
    </citation>
    <scope>NUCLEOTIDE SEQUENCE [LARGE SCALE GENOMIC DNA]</scope>
    <source>
        <strain evidence="8">Ysfricsl-2016a</strain>
        <tissue evidence="8">Blood</tissue>
    </source>
</reference>
<feature type="compositionally biased region" description="Polar residues" evidence="5">
    <location>
        <begin position="433"/>
        <end position="443"/>
    </location>
</feature>
<dbReference type="PROSITE" id="PS51450">
    <property type="entry name" value="LRR"/>
    <property type="match status" value="2"/>
</dbReference>
<dbReference type="SUPFAM" id="SSF52058">
    <property type="entry name" value="L domain-like"/>
    <property type="match status" value="1"/>
</dbReference>
<evidence type="ECO:0000256" key="1">
    <source>
        <dbReference type="ARBA" id="ARBA00022614"/>
    </source>
</evidence>
<dbReference type="InterPro" id="IPR003591">
    <property type="entry name" value="Leu-rich_rpt_typical-subtyp"/>
</dbReference>
<dbReference type="SMART" id="SM00369">
    <property type="entry name" value="LRR_TYP"/>
    <property type="match status" value="4"/>
</dbReference>
<dbReference type="SUPFAM" id="SSF48726">
    <property type="entry name" value="Immunoglobulin"/>
    <property type="match status" value="1"/>
</dbReference>
<dbReference type="InterPro" id="IPR036179">
    <property type="entry name" value="Ig-like_dom_sf"/>
</dbReference>
<dbReference type="InterPro" id="IPR013783">
    <property type="entry name" value="Ig-like_fold"/>
</dbReference>
<feature type="chain" id="PRO_5025401760" description="Ig-like domain-containing protein" evidence="6">
    <location>
        <begin position="17"/>
        <end position="463"/>
    </location>
</feature>
<keyword evidence="1" id="KW-0433">Leucine-rich repeat</keyword>
<proteinExistence type="predicted"/>
<evidence type="ECO:0000256" key="4">
    <source>
        <dbReference type="ARBA" id="ARBA00023157"/>
    </source>
</evidence>
<dbReference type="Proteomes" id="UP000438429">
    <property type="component" value="Unassembled WGS sequence"/>
</dbReference>
<dbReference type="PANTHER" id="PTHR45842">
    <property type="entry name" value="SYNAPTIC ADHESION-LIKE MOLECULE SALM"/>
    <property type="match status" value="1"/>
</dbReference>
<feature type="region of interest" description="Disordered" evidence="5">
    <location>
        <begin position="428"/>
        <end position="463"/>
    </location>
</feature>
<dbReference type="InterPro" id="IPR050467">
    <property type="entry name" value="LRFN"/>
</dbReference>
<sequence length="463" mass="51418">MYLLLIAHILQSSVLAVRSCPTLCACTLVQCSDPGILVVPINVPADTVKLRLEKTLITRVPRAAFYNLSELQFLWLGYNSITSVHPSSFVNLKALRELRLDGNLLTSFPWEGLRDMPQLQTLGLHNNRLSSLPAHAALFLPNITYLDLSSNRLTILPAQLLDLWFPLQGGQQERRLKRRILGLHDNPWLCDCQISMAMSLSMSLGSPVVLMDQLLMCSRSLDQSAMLLTQAELSRCMRPSVQPAATRVISPLGSNVILRCDASGYPTPTLTWIKTSSYADCCQQLILENSEQLPKNLESFMQESPRVGVRWSIITLNGLSYKDAGEYRCQARNMAGISEAQIKLKVVGVTKLLHLPKKKSLKTPPKSSLKYGKPNRNPATINNSSVKENQILQNIKPPSNNKTQTVPNLVPKVFPVDKYNKITKMINAKKKSQTSIKSTPPVNSTTALLSTTSLKYDEDGQGQ</sequence>
<dbReference type="InterPro" id="IPR003598">
    <property type="entry name" value="Ig_sub2"/>
</dbReference>
<dbReference type="InterPro" id="IPR003599">
    <property type="entry name" value="Ig_sub"/>
</dbReference>
<dbReference type="Pfam" id="PF13855">
    <property type="entry name" value="LRR_8"/>
    <property type="match status" value="2"/>
</dbReference>
<name>A0A6A4TDW5_SCOMX</name>
<evidence type="ECO:0000256" key="3">
    <source>
        <dbReference type="ARBA" id="ARBA00022737"/>
    </source>
</evidence>